<feature type="compositionally biased region" description="Basic and acidic residues" evidence="1">
    <location>
        <begin position="672"/>
        <end position="681"/>
    </location>
</feature>
<keyword evidence="4" id="KW-1185">Reference proteome</keyword>
<feature type="region of interest" description="Disordered" evidence="1">
    <location>
        <begin position="672"/>
        <end position="757"/>
    </location>
</feature>
<feature type="region of interest" description="Disordered" evidence="1">
    <location>
        <begin position="319"/>
        <end position="411"/>
    </location>
</feature>
<reference evidence="3 4" key="1">
    <citation type="journal article" date="2024" name="Microbiol. Resour. Announc.">
        <title>Genome annotations for the ascomycete fungi Trichoderma harzianum, Trichoderma aggressivum, and Purpureocillium lilacinum.</title>
        <authorList>
            <person name="Beijen E.P.W."/>
            <person name="Ohm R.A."/>
        </authorList>
    </citation>
    <scope>NUCLEOTIDE SEQUENCE [LARGE SCALE GENOMIC DNA]</scope>
    <source>
        <strain evidence="3 4">CBS 150709</strain>
    </source>
</reference>
<organism evidence="3 4">
    <name type="scientific">Purpureocillium lilacinum</name>
    <name type="common">Paecilomyces lilacinus</name>
    <dbReference type="NCBI Taxonomy" id="33203"/>
    <lineage>
        <taxon>Eukaryota</taxon>
        <taxon>Fungi</taxon>
        <taxon>Dikarya</taxon>
        <taxon>Ascomycota</taxon>
        <taxon>Pezizomycotina</taxon>
        <taxon>Sordariomycetes</taxon>
        <taxon>Hypocreomycetidae</taxon>
        <taxon>Hypocreales</taxon>
        <taxon>Ophiocordycipitaceae</taxon>
        <taxon>Purpureocillium</taxon>
    </lineage>
</organism>
<feature type="compositionally biased region" description="Acidic residues" evidence="1">
    <location>
        <begin position="1220"/>
        <end position="1229"/>
    </location>
</feature>
<gene>
    <name evidence="3" type="ORF">Purlil1_5849</name>
</gene>
<dbReference type="EMBL" id="JAWRVI010000018">
    <property type="protein sequence ID" value="KAK4089746.1"/>
    <property type="molecule type" value="Genomic_DNA"/>
</dbReference>
<evidence type="ECO:0000313" key="3">
    <source>
        <dbReference type="EMBL" id="KAK4089746.1"/>
    </source>
</evidence>
<dbReference type="Pfam" id="PF25909">
    <property type="entry name" value="zf-C2H2_AHC1"/>
    <property type="match status" value="1"/>
</dbReference>
<evidence type="ECO:0000256" key="1">
    <source>
        <dbReference type="SAM" id="MobiDB-lite"/>
    </source>
</evidence>
<feature type="region of interest" description="Disordered" evidence="1">
    <location>
        <begin position="1112"/>
        <end position="1301"/>
    </location>
</feature>
<feature type="region of interest" description="Disordered" evidence="1">
    <location>
        <begin position="1045"/>
        <end position="1075"/>
    </location>
</feature>
<protein>
    <recommendedName>
        <fullName evidence="2">AHC1-like C2H2 zinc-finger domain-containing protein</fullName>
    </recommendedName>
</protein>
<comment type="caution">
    <text evidence="3">The sequence shown here is derived from an EMBL/GenBank/DDBJ whole genome shotgun (WGS) entry which is preliminary data.</text>
</comment>
<feature type="compositionally biased region" description="Pro residues" evidence="1">
    <location>
        <begin position="358"/>
        <end position="374"/>
    </location>
</feature>
<sequence>MPSNPRGIPVEMVEWMHTQRRRYYLRARGAEESLPGVESAYNIDEDGWDWWCCRDSTVWVGVGETRISHEYCASAVHADAAHISPSSDAQFITQIQSQHLLVCIRNDDLAQKPSGIADTGLLRRLGWRDAFVLHAPSSDAAYRGRLRGGDLVQKPRWVPIATVSSGGGGGGGGFCSVLAVVYFASAATRAGSSGPARHTRTHALYEFLAVTLYGTVPAGAGTNITLVEPCDTVTVPHARGTISQNPSPSPARQQGDACGGGPKLRGTLAALLRRSLSRHPHQQTGNLGLLAWVPCARRTAAHHLAARLQLLVDHQDPTEEPLAGTARQPGRPELARSGGPANPRRQKRRAGSPAHRGLPPPPAPARPGSIPPGGHPQRRATRTVPPPKQSLVQRARPRRKGAFRPSPRPPPHLAAASPFVAAHATEALIDWPPGFVFASPGPVTLARRPFIHPSSHPAAIALRPPACLARFAIAAAAAAALRLAAACAVCAPRRPLPNLEAWVVPGSVVFPRPPSPPSASALSSWQNKPRASNASDSSPFSPFASHLHLPLLCKPLACLRHWSHGSRLSLALERNRSLASLATGSHRVAVAVAVAVADPLSRALRSGHLRRPRRPIAPSRPTCRDITTPALARLVVRHTRDDASHRGLLVAAQTLDVGSPSQGASMFAFFKSDPRGSEKKAATPVPRPHLPQTAVPIPKPATAAVRVSASKRSRDCDEDSDASLEDLLPAKRARFDSDSSPEDSETSRDSLSSASTGAPCALEQAQDIIEHQFGLEVLLKHNELRLINQELAKCQVALEQLRRCHLIPYPQSCPTPDQMLDISSGKGPALAGQPGEPVPRWAPPFGVVDGPYARHYAKWLIPDPSFDGMQPEWQFTAEYARGRTAVTEGRTTRNSFTEPAITGKGRPIRGIAGQKLQALSNGYPQTKDKAGPCVLKRSDGQTVKLVCLDCNRENFSSTQGFINHCRIAHKRDFKSHEEAAMQSGQPIDVAEPNPSSAAEDKTPTPASSTAFVHPLARQDMSDQEAYLALRSRIQESLKLYHAGKLPGVDRIPSSRRAQGTPTGPSTQKTRPSKFAAASDAPYLSRLMESRNFSGSLHDLVADAKTKVSFEDITPDEDSDASETPPYGFPGGLGAPTARTPVVMRVPAGSGKSPAVNAGSGRPTSSKGRHLDAHLMSPTDDAVMPKGGSNAVLSDEDIDMDDANLSPNTLISNNAPSLVSDDGEYDDSDEGSSVSGSSDNLEDASMSDVAEITLDDEHEPRALRRGSNSVAGPVKLRKDDAKHVTFMSPVKNSAKQRRSRRV</sequence>
<dbReference type="Proteomes" id="UP001287286">
    <property type="component" value="Unassembled WGS sequence"/>
</dbReference>
<evidence type="ECO:0000313" key="4">
    <source>
        <dbReference type="Proteomes" id="UP001287286"/>
    </source>
</evidence>
<accession>A0ABR0C145</accession>
<evidence type="ECO:0000259" key="2">
    <source>
        <dbReference type="Pfam" id="PF25909"/>
    </source>
</evidence>
<feature type="region of interest" description="Disordered" evidence="1">
    <location>
        <begin position="976"/>
        <end position="1008"/>
    </location>
</feature>
<feature type="domain" description="AHC1-like C2H2 zinc-finger" evidence="2">
    <location>
        <begin position="928"/>
        <end position="982"/>
    </location>
</feature>
<name>A0ABR0C145_PURLI</name>
<feature type="compositionally biased region" description="Polar residues" evidence="1">
    <location>
        <begin position="241"/>
        <end position="252"/>
    </location>
</feature>
<dbReference type="InterPro" id="IPR058706">
    <property type="entry name" value="zf-C2H2_AHC1-like"/>
</dbReference>
<proteinExistence type="predicted"/>
<feature type="region of interest" description="Disordered" evidence="1">
    <location>
        <begin position="237"/>
        <end position="262"/>
    </location>
</feature>
<feature type="compositionally biased region" description="Polar residues" evidence="1">
    <location>
        <begin position="1204"/>
        <end position="1216"/>
    </location>
</feature>
<feature type="compositionally biased region" description="Polar residues" evidence="1">
    <location>
        <begin position="1055"/>
        <end position="1069"/>
    </location>
</feature>